<dbReference type="PRINTS" id="PR00138">
    <property type="entry name" value="MATRIXIN"/>
</dbReference>
<dbReference type="SMART" id="SM00235">
    <property type="entry name" value="ZnMc"/>
    <property type="match status" value="1"/>
</dbReference>
<evidence type="ECO:0000313" key="11">
    <source>
        <dbReference type="Proteomes" id="UP000777438"/>
    </source>
</evidence>
<evidence type="ECO:0000259" key="9">
    <source>
        <dbReference type="SMART" id="SM00235"/>
    </source>
</evidence>
<keyword evidence="4 7" id="KW-0862">Zinc</keyword>
<feature type="active site" evidence="6">
    <location>
        <position position="245"/>
    </location>
</feature>
<evidence type="ECO:0000256" key="2">
    <source>
        <dbReference type="ARBA" id="ARBA00022723"/>
    </source>
</evidence>
<organism evidence="10 11">
    <name type="scientific">Thelonectria olida</name>
    <dbReference type="NCBI Taxonomy" id="1576542"/>
    <lineage>
        <taxon>Eukaryota</taxon>
        <taxon>Fungi</taxon>
        <taxon>Dikarya</taxon>
        <taxon>Ascomycota</taxon>
        <taxon>Pezizomycotina</taxon>
        <taxon>Sordariomycetes</taxon>
        <taxon>Hypocreomycetidae</taxon>
        <taxon>Hypocreales</taxon>
        <taxon>Nectriaceae</taxon>
        <taxon>Thelonectria</taxon>
    </lineage>
</organism>
<feature type="binding site" evidence="7">
    <location>
        <position position="212"/>
    </location>
    <ligand>
        <name>Ca(2+)</name>
        <dbReference type="ChEBI" id="CHEBI:29108"/>
        <label>2</label>
    </ligand>
</feature>
<dbReference type="InterPro" id="IPR036365">
    <property type="entry name" value="PGBD-like_sf"/>
</dbReference>
<evidence type="ECO:0000256" key="6">
    <source>
        <dbReference type="PIRSR" id="PIRSR621190-1"/>
    </source>
</evidence>
<feature type="binding site" evidence="7">
    <location>
        <position position="190"/>
    </location>
    <ligand>
        <name>Zn(2+)</name>
        <dbReference type="ChEBI" id="CHEBI:29105"/>
        <label>1</label>
    </ligand>
</feature>
<dbReference type="Gene3D" id="3.40.390.10">
    <property type="entry name" value="Collagenase (Catalytic Domain)"/>
    <property type="match status" value="1"/>
</dbReference>
<feature type="binding site" evidence="7">
    <location>
        <position position="248"/>
    </location>
    <ligand>
        <name>Zn(2+)</name>
        <dbReference type="ChEBI" id="CHEBI:29105"/>
        <label>2</label>
        <note>catalytic</note>
    </ligand>
</feature>
<dbReference type="InterPro" id="IPR021190">
    <property type="entry name" value="Pept_M10A"/>
</dbReference>
<feature type="compositionally biased region" description="Polar residues" evidence="8">
    <location>
        <begin position="1"/>
        <end position="15"/>
    </location>
</feature>
<dbReference type="PANTHER" id="PTHR10201">
    <property type="entry name" value="MATRIX METALLOPROTEINASE"/>
    <property type="match status" value="1"/>
</dbReference>
<feature type="binding site" evidence="7">
    <location>
        <position position="224"/>
    </location>
    <ligand>
        <name>Ca(2+)</name>
        <dbReference type="ChEBI" id="CHEBI:29108"/>
        <label>3</label>
    </ligand>
</feature>
<keyword evidence="1" id="KW-0645">Protease</keyword>
<feature type="region of interest" description="Disordered" evidence="8">
    <location>
        <begin position="1"/>
        <end position="28"/>
    </location>
</feature>
<dbReference type="EMBL" id="JAGPYM010000096">
    <property type="protein sequence ID" value="KAH6867602.1"/>
    <property type="molecule type" value="Genomic_DNA"/>
</dbReference>
<dbReference type="SUPFAM" id="SSF55486">
    <property type="entry name" value="Metalloproteases ('zincins'), catalytic domain"/>
    <property type="match status" value="1"/>
</dbReference>
<dbReference type="AlphaFoldDB" id="A0A9P9AHB2"/>
<feature type="binding site" evidence="7">
    <location>
        <position position="178"/>
    </location>
    <ligand>
        <name>Ca(2+)</name>
        <dbReference type="ChEBI" id="CHEBI:29108"/>
        <label>2</label>
    </ligand>
</feature>
<comment type="cofactor">
    <cofactor evidence="7">
        <name>Ca(2+)</name>
        <dbReference type="ChEBI" id="CHEBI:29108"/>
    </cofactor>
    <text evidence="7">Can bind about 5 Ca(2+) ions per subunit.</text>
</comment>
<evidence type="ECO:0000256" key="3">
    <source>
        <dbReference type="ARBA" id="ARBA00022801"/>
    </source>
</evidence>
<evidence type="ECO:0000256" key="8">
    <source>
        <dbReference type="SAM" id="MobiDB-lite"/>
    </source>
</evidence>
<feature type="binding site" description="in inhibited form" evidence="7">
    <location>
        <position position="109"/>
    </location>
    <ligand>
        <name>Zn(2+)</name>
        <dbReference type="ChEBI" id="CHEBI:29105"/>
        <label>2</label>
        <note>catalytic</note>
    </ligand>
</feature>
<gene>
    <name evidence="10" type="ORF">B0T10DRAFT_569351</name>
</gene>
<dbReference type="GO" id="GO:0008270">
    <property type="term" value="F:zinc ion binding"/>
    <property type="evidence" value="ECO:0007669"/>
    <property type="project" value="InterPro"/>
</dbReference>
<feature type="domain" description="Peptidase metallopeptidase" evidence="9">
    <location>
        <begin position="123"/>
        <end position="289"/>
    </location>
</feature>
<feature type="binding site" evidence="7">
    <location>
        <position position="224"/>
    </location>
    <ligand>
        <name>Ca(2+)</name>
        <dbReference type="ChEBI" id="CHEBI:29108"/>
        <label>1</label>
    </ligand>
</feature>
<evidence type="ECO:0000256" key="1">
    <source>
        <dbReference type="ARBA" id="ARBA00022670"/>
    </source>
</evidence>
<comment type="cofactor">
    <cofactor evidence="7">
        <name>Zn(2+)</name>
        <dbReference type="ChEBI" id="CHEBI:29105"/>
    </cofactor>
    <text evidence="7">Binds 2 Zn(2+) ions per subunit.</text>
</comment>
<evidence type="ECO:0000256" key="7">
    <source>
        <dbReference type="PIRSR" id="PIRSR621190-2"/>
    </source>
</evidence>
<dbReference type="InterPro" id="IPR002477">
    <property type="entry name" value="Peptidoglycan-bd-like"/>
</dbReference>
<protein>
    <submittedName>
        <fullName evidence="10">Matrixin-domain-containing protein</fullName>
    </submittedName>
</protein>
<dbReference type="OrthoDB" id="406838at2759"/>
<dbReference type="Proteomes" id="UP000777438">
    <property type="component" value="Unassembled WGS sequence"/>
</dbReference>
<evidence type="ECO:0000313" key="10">
    <source>
        <dbReference type="EMBL" id="KAH6867602.1"/>
    </source>
</evidence>
<sequence>MASDSNRQQPLSSNEMAARLPHVKQPSIHRSQIEAIQSFNRESTLDVKPIHAYLKHYGYLPYSSSAPNANEPVGEEITSALKSFQEFHNLKVDGVFDNETRTAMTASRCGLPDMSAGSVAFSTIGPWDHLEIRYNIGPMSKHLTTDVCEAAIRRALDTWENAGVGLKFTPVANNDNPDFMIDFREANDPDYSMVGNVLAHADFPPGFSVVVDNPPLPLHFDDDEHEWFDGEAANKFDVETVALHEVGHILGLAHSGVNGAVMFPSVSPDFKLRTLAPDDQQAITNLYRTSTDPQE</sequence>
<dbReference type="Pfam" id="PF01471">
    <property type="entry name" value="PG_binding_1"/>
    <property type="match status" value="1"/>
</dbReference>
<keyword evidence="3" id="KW-0378">Hydrolase</keyword>
<keyword evidence="11" id="KW-1185">Reference proteome</keyword>
<keyword evidence="7" id="KW-0106">Calcium</keyword>
<dbReference type="InterPro" id="IPR006026">
    <property type="entry name" value="Peptidase_Metallo"/>
</dbReference>
<feature type="binding site" evidence="7">
    <location>
        <position position="262"/>
    </location>
    <ligand>
        <name>Zn(2+)</name>
        <dbReference type="ChEBI" id="CHEBI:29105"/>
        <label>2</label>
        <note>catalytic</note>
    </ligand>
</feature>
<feature type="binding site" evidence="7">
    <location>
        <position position="254"/>
    </location>
    <ligand>
        <name>Zn(2+)</name>
        <dbReference type="ChEBI" id="CHEBI:29105"/>
        <label>2</label>
        <note>catalytic</note>
    </ligand>
</feature>
<keyword evidence="5" id="KW-0482">Metalloprotease</keyword>
<feature type="binding site" evidence="7">
    <location>
        <position position="222"/>
    </location>
    <ligand>
        <name>Ca(2+)</name>
        <dbReference type="ChEBI" id="CHEBI:29108"/>
        <label>1</label>
    </ligand>
</feature>
<feature type="binding site" evidence="7">
    <location>
        <position position="221"/>
    </location>
    <ligand>
        <name>Ca(2+)</name>
        <dbReference type="ChEBI" id="CHEBI:29108"/>
        <label>3</label>
    </ligand>
</feature>
<dbReference type="InterPro" id="IPR001818">
    <property type="entry name" value="Pept_M10_metallopeptidase"/>
</dbReference>
<dbReference type="GO" id="GO:0031012">
    <property type="term" value="C:extracellular matrix"/>
    <property type="evidence" value="ECO:0007669"/>
    <property type="project" value="InterPro"/>
</dbReference>
<evidence type="ECO:0000256" key="4">
    <source>
        <dbReference type="ARBA" id="ARBA00022833"/>
    </source>
</evidence>
<comment type="caution">
    <text evidence="10">The sequence shown here is derived from an EMBL/GenBank/DDBJ whole genome shotgun (WGS) entry which is preliminary data.</text>
</comment>
<reference evidence="10 11" key="1">
    <citation type="journal article" date="2021" name="Nat. Commun.">
        <title>Genetic determinants of endophytism in the Arabidopsis root mycobiome.</title>
        <authorList>
            <person name="Mesny F."/>
            <person name="Miyauchi S."/>
            <person name="Thiergart T."/>
            <person name="Pickel B."/>
            <person name="Atanasova L."/>
            <person name="Karlsson M."/>
            <person name="Huettel B."/>
            <person name="Barry K.W."/>
            <person name="Haridas S."/>
            <person name="Chen C."/>
            <person name="Bauer D."/>
            <person name="Andreopoulos W."/>
            <person name="Pangilinan J."/>
            <person name="LaButti K."/>
            <person name="Riley R."/>
            <person name="Lipzen A."/>
            <person name="Clum A."/>
            <person name="Drula E."/>
            <person name="Henrissat B."/>
            <person name="Kohler A."/>
            <person name="Grigoriev I.V."/>
            <person name="Martin F.M."/>
            <person name="Hacquard S."/>
        </authorList>
    </citation>
    <scope>NUCLEOTIDE SEQUENCE [LARGE SCALE GENOMIC DNA]</scope>
    <source>
        <strain evidence="10 11">MPI-CAGE-CH-0241</strain>
    </source>
</reference>
<proteinExistence type="predicted"/>
<feature type="binding site" evidence="7">
    <location>
        <position position="244"/>
    </location>
    <ligand>
        <name>Zn(2+)</name>
        <dbReference type="ChEBI" id="CHEBI:29105"/>
        <label>2</label>
        <note>catalytic</note>
    </ligand>
</feature>
<name>A0A9P9AHB2_9HYPO</name>
<feature type="binding site" evidence="7">
    <location>
        <position position="200"/>
    </location>
    <ligand>
        <name>Zn(2+)</name>
        <dbReference type="ChEBI" id="CHEBI:29105"/>
        <label>1</label>
    </ligand>
</feature>
<dbReference type="InterPro" id="IPR024079">
    <property type="entry name" value="MetalloPept_cat_dom_sf"/>
</dbReference>
<dbReference type="GO" id="GO:0004222">
    <property type="term" value="F:metalloendopeptidase activity"/>
    <property type="evidence" value="ECO:0007669"/>
    <property type="project" value="InterPro"/>
</dbReference>
<evidence type="ECO:0000256" key="5">
    <source>
        <dbReference type="ARBA" id="ARBA00023049"/>
    </source>
</evidence>
<feature type="binding site" evidence="7">
    <location>
        <position position="219"/>
    </location>
    <ligand>
        <name>Zn(2+)</name>
        <dbReference type="ChEBI" id="CHEBI:29105"/>
        <label>1</label>
    </ligand>
</feature>
<dbReference type="Pfam" id="PF00413">
    <property type="entry name" value="Peptidase_M10"/>
    <property type="match status" value="1"/>
</dbReference>
<keyword evidence="2 7" id="KW-0479">Metal-binding</keyword>
<dbReference type="SUPFAM" id="SSF47090">
    <property type="entry name" value="PGBD-like"/>
    <property type="match status" value="1"/>
</dbReference>
<dbReference type="PANTHER" id="PTHR10201:SF323">
    <property type="entry name" value="MATRIX METALLOPROTEINASE-21"/>
    <property type="match status" value="1"/>
</dbReference>
<accession>A0A9P9AHB2</accession>
<dbReference type="GO" id="GO:0006508">
    <property type="term" value="P:proteolysis"/>
    <property type="evidence" value="ECO:0007669"/>
    <property type="project" value="UniProtKB-KW"/>
</dbReference>